<protein>
    <submittedName>
        <fullName evidence="2">Uncharacterized protein</fullName>
    </submittedName>
</protein>
<dbReference type="PANTHER" id="PTHR47747">
    <property type="entry name" value="RIBONUCLEASE P PROTEIN SUBUNIT P38-LIKE PROTEIN"/>
    <property type="match status" value="1"/>
</dbReference>
<feature type="coiled-coil region" evidence="1">
    <location>
        <begin position="257"/>
        <end position="291"/>
    </location>
</feature>
<organism evidence="2 3">
    <name type="scientific">Erythranthe guttata</name>
    <name type="common">Yellow monkey flower</name>
    <name type="synonym">Mimulus guttatus</name>
    <dbReference type="NCBI Taxonomy" id="4155"/>
    <lineage>
        <taxon>Eukaryota</taxon>
        <taxon>Viridiplantae</taxon>
        <taxon>Streptophyta</taxon>
        <taxon>Embryophyta</taxon>
        <taxon>Tracheophyta</taxon>
        <taxon>Spermatophyta</taxon>
        <taxon>Magnoliopsida</taxon>
        <taxon>eudicotyledons</taxon>
        <taxon>Gunneridae</taxon>
        <taxon>Pentapetalae</taxon>
        <taxon>asterids</taxon>
        <taxon>lamiids</taxon>
        <taxon>Lamiales</taxon>
        <taxon>Phrymaceae</taxon>
        <taxon>Erythranthe</taxon>
    </lineage>
</organism>
<evidence type="ECO:0000313" key="3">
    <source>
        <dbReference type="Proteomes" id="UP000030748"/>
    </source>
</evidence>
<reference evidence="2 3" key="1">
    <citation type="journal article" date="2013" name="Proc. Natl. Acad. Sci. U.S.A.">
        <title>Fine-scale variation in meiotic recombination in Mimulus inferred from population shotgun sequencing.</title>
        <authorList>
            <person name="Hellsten U."/>
            <person name="Wright K.M."/>
            <person name="Jenkins J."/>
            <person name="Shu S."/>
            <person name="Yuan Y."/>
            <person name="Wessler S.R."/>
            <person name="Schmutz J."/>
            <person name="Willis J.H."/>
            <person name="Rokhsar D.S."/>
        </authorList>
    </citation>
    <scope>NUCLEOTIDE SEQUENCE [LARGE SCALE GENOMIC DNA]</scope>
    <source>
        <strain evidence="3">cv. DUN x IM62</strain>
    </source>
</reference>
<dbReference type="STRING" id="4155.A0A022PZJ6"/>
<evidence type="ECO:0000313" key="2">
    <source>
        <dbReference type="EMBL" id="EYU19650.1"/>
    </source>
</evidence>
<accession>A0A022PZJ6</accession>
<gene>
    <name evidence="2" type="ORF">MIMGU_mgv11b003504mg</name>
</gene>
<dbReference type="PANTHER" id="PTHR47747:SF2">
    <property type="entry name" value="RIBONUCLEASE P PROTEIN SUBUNIT P38-LIKE PROTEIN"/>
    <property type="match status" value="1"/>
</dbReference>
<dbReference type="EMBL" id="KI632289">
    <property type="protein sequence ID" value="EYU19650.1"/>
    <property type="molecule type" value="Genomic_DNA"/>
</dbReference>
<name>A0A022PZJ6_ERYGU</name>
<proteinExistence type="predicted"/>
<feature type="coiled-coil region" evidence="1">
    <location>
        <begin position="48"/>
        <end position="167"/>
    </location>
</feature>
<sequence length="535" mass="61781">MDENGVSDTLFDASEYKNGSFYPMLFGAFLALKLMPEREICDGNSSEIVAISDENKLVQKKLEDAEKQISELKKTRADDGKANEKVVGIFAAREQTWFHHRKILRRRIADLSDKLRETEVTFREKLKAAETLAEEMAEDAKRHRIEIADHKTAFMELEATNQRLTMEVAKMHQDLEHKDQILTAMLTKSKIDTAEKQMLIKELKSSKTKRKQAEAEAARWKAISESNKHDLTGENVKAFVEQLRHKDEKLEAFGYRLMSMEIESNKLQSHIKDLNHETEKLKQDNAKLTKLHLSPPKNNHRQNSPHDNTVNWSKVKIVKTKPRQQEMEAIAEEMDIVSTLESPNEETTKQGQESNSTWKMDIQALGVSYKVKRLKQQLLMLERLTGKKETDENEKNKNGANGLFSLTSLMNRQIERYQSLEGKIDHLCIRMMQHAKKLDLNANVETKRMENFLEETFEIQRYMVATGQKLIDVQKKIASGFVGPEDIESFDFERFADSLKKLFQEVQRGLEVRISRIIGDLEGTLACDGFHLSRR</sequence>
<dbReference type="Proteomes" id="UP000030748">
    <property type="component" value="Unassembled WGS sequence"/>
</dbReference>
<evidence type="ECO:0000256" key="1">
    <source>
        <dbReference type="SAM" id="Coils"/>
    </source>
</evidence>
<keyword evidence="1" id="KW-0175">Coiled coil</keyword>
<keyword evidence="3" id="KW-1185">Reference proteome</keyword>
<feature type="coiled-coil region" evidence="1">
    <location>
        <begin position="196"/>
        <end position="223"/>
    </location>
</feature>
<dbReference type="AlphaFoldDB" id="A0A022PZJ6"/>
<dbReference type="eggNOG" id="ENOG502QTAA">
    <property type="taxonomic scope" value="Eukaryota"/>
</dbReference>